<evidence type="ECO:0000313" key="1">
    <source>
        <dbReference type="EMBL" id="KXU14595.1"/>
    </source>
</evidence>
<protein>
    <submittedName>
        <fullName evidence="1">Uncharacterized protein</fullName>
    </submittedName>
</protein>
<dbReference type="Proteomes" id="UP000072989">
    <property type="component" value="Unassembled WGS sequence"/>
</dbReference>
<organism evidence="1 2">
    <name type="scientific">Streptococcus oralis</name>
    <dbReference type="NCBI Taxonomy" id="1303"/>
    <lineage>
        <taxon>Bacteria</taxon>
        <taxon>Bacillati</taxon>
        <taxon>Bacillota</taxon>
        <taxon>Bacilli</taxon>
        <taxon>Lactobacillales</taxon>
        <taxon>Streptococcaceae</taxon>
        <taxon>Streptococcus</taxon>
    </lineage>
</organism>
<sequence length="56" mass="6353">MRKFYGFVKQVTEGSYGLSIRDVMETSWEDLTGVLGTDENAEKEEVMDLADFLGMI</sequence>
<proteinExistence type="predicted"/>
<dbReference type="PATRIC" id="fig|1303.87.peg.1629"/>
<reference evidence="1 2" key="1">
    <citation type="submission" date="2016-01" db="EMBL/GenBank/DDBJ databases">
        <title>Highly variable Streptococcus oralis are common among viridans streptococci isolated from primates.</title>
        <authorList>
            <person name="Denapaite D."/>
            <person name="Rieger M."/>
            <person name="Koendgen S."/>
            <person name="Brueckner R."/>
            <person name="Ochigava I."/>
            <person name="Kappeler P."/>
            <person name="Maetz-Rensing K."/>
            <person name="Leendertz F."/>
            <person name="Hakenbeck R."/>
        </authorList>
    </citation>
    <scope>NUCLEOTIDE SEQUENCE [LARGE SCALE GENOMIC DNA]</scope>
    <source>
        <strain evidence="1 2">DD17</strain>
    </source>
</reference>
<evidence type="ECO:0000313" key="2">
    <source>
        <dbReference type="Proteomes" id="UP000072989"/>
    </source>
</evidence>
<accession>A0A139RIV6</accession>
<dbReference type="AlphaFoldDB" id="A0A139RIV6"/>
<dbReference type="EMBL" id="LQZE01000300">
    <property type="protein sequence ID" value="KXU14595.1"/>
    <property type="molecule type" value="Genomic_DNA"/>
</dbReference>
<comment type="caution">
    <text evidence="1">The sequence shown here is derived from an EMBL/GenBank/DDBJ whole genome shotgun (WGS) entry which is preliminary data.</text>
</comment>
<gene>
    <name evidence="1" type="ORF">SORDD17_01352</name>
</gene>
<name>A0A139RIV6_STROR</name>
<dbReference type="RefSeq" id="WP_164966797.1">
    <property type="nucleotide sequence ID" value="NZ_KQ970803.1"/>
</dbReference>